<name>A0A8I2YUN1_9AGAM</name>
<dbReference type="InterPro" id="IPR023214">
    <property type="entry name" value="HAD_sf"/>
</dbReference>
<dbReference type="EMBL" id="JAGFBS010000007">
    <property type="protein sequence ID" value="KAG6378374.1"/>
    <property type="molecule type" value="Genomic_DNA"/>
</dbReference>
<evidence type="ECO:0000313" key="2">
    <source>
        <dbReference type="Proteomes" id="UP000683000"/>
    </source>
</evidence>
<dbReference type="Gene3D" id="3.40.50.1000">
    <property type="entry name" value="HAD superfamily/HAD-like"/>
    <property type="match status" value="1"/>
</dbReference>
<dbReference type="GO" id="GO:0032456">
    <property type="term" value="P:endocytic recycling"/>
    <property type="evidence" value="ECO:0007669"/>
    <property type="project" value="TreeGrafter"/>
</dbReference>
<comment type="caution">
    <text evidence="1">The sequence shown here is derived from an EMBL/GenBank/DDBJ whole genome shotgun (WGS) entry which is preliminary data.</text>
</comment>
<dbReference type="PANTHER" id="PTHR24092:SF150">
    <property type="entry name" value="PHOSPHOLIPID-TRANSPORTING ATPASE"/>
    <property type="match status" value="1"/>
</dbReference>
<evidence type="ECO:0000313" key="1">
    <source>
        <dbReference type="EMBL" id="KAG6378374.1"/>
    </source>
</evidence>
<keyword evidence="2" id="KW-1185">Reference proteome</keyword>
<dbReference type="GO" id="GO:0005802">
    <property type="term" value="C:trans-Golgi network"/>
    <property type="evidence" value="ECO:0007669"/>
    <property type="project" value="TreeGrafter"/>
</dbReference>
<dbReference type="GO" id="GO:0005886">
    <property type="term" value="C:plasma membrane"/>
    <property type="evidence" value="ECO:0007669"/>
    <property type="project" value="TreeGrafter"/>
</dbReference>
<proteinExistence type="predicted"/>
<dbReference type="OrthoDB" id="2691203at2759"/>
<accession>A0A8I2YUN1</accession>
<gene>
    <name evidence="1" type="ORF">JVT61DRAFT_14099</name>
</gene>
<dbReference type="AlphaFoldDB" id="A0A8I2YUN1"/>
<dbReference type="GO" id="GO:0140326">
    <property type="term" value="F:ATPase-coupled intramembrane lipid transporter activity"/>
    <property type="evidence" value="ECO:0007669"/>
    <property type="project" value="TreeGrafter"/>
</dbReference>
<dbReference type="Proteomes" id="UP000683000">
    <property type="component" value="Unassembled WGS sequence"/>
</dbReference>
<organism evidence="1 2">
    <name type="scientific">Boletus reticuloceps</name>
    <dbReference type="NCBI Taxonomy" id="495285"/>
    <lineage>
        <taxon>Eukaryota</taxon>
        <taxon>Fungi</taxon>
        <taxon>Dikarya</taxon>
        <taxon>Basidiomycota</taxon>
        <taxon>Agaricomycotina</taxon>
        <taxon>Agaricomycetes</taxon>
        <taxon>Agaricomycetidae</taxon>
        <taxon>Boletales</taxon>
        <taxon>Boletineae</taxon>
        <taxon>Boletaceae</taxon>
        <taxon>Boletoideae</taxon>
        <taxon>Boletus</taxon>
    </lineage>
</organism>
<dbReference type="PANTHER" id="PTHR24092">
    <property type="entry name" value="PROBABLE PHOSPHOLIPID-TRANSPORTING ATPASE"/>
    <property type="match status" value="1"/>
</dbReference>
<dbReference type="GO" id="GO:0006892">
    <property type="term" value="P:post-Golgi vesicle-mediated transport"/>
    <property type="evidence" value="ECO:0007669"/>
    <property type="project" value="TreeGrafter"/>
</dbReference>
<dbReference type="SUPFAM" id="SSF56784">
    <property type="entry name" value="HAD-like"/>
    <property type="match status" value="1"/>
</dbReference>
<dbReference type="GO" id="GO:0045332">
    <property type="term" value="P:phospholipid translocation"/>
    <property type="evidence" value="ECO:0007669"/>
    <property type="project" value="TreeGrafter"/>
</dbReference>
<reference evidence="1" key="1">
    <citation type="submission" date="2021-03" db="EMBL/GenBank/DDBJ databases">
        <title>Evolutionary innovations through gain and loss of genes in the ectomycorrhizal Boletales.</title>
        <authorList>
            <person name="Wu G."/>
            <person name="Miyauchi S."/>
            <person name="Morin E."/>
            <person name="Yang Z.-L."/>
            <person name="Xu J."/>
            <person name="Martin F.M."/>
        </authorList>
    </citation>
    <scope>NUCLEOTIDE SEQUENCE</scope>
    <source>
        <strain evidence="1">BR01</strain>
    </source>
</reference>
<protein>
    <submittedName>
        <fullName evidence="1">Uncharacterized protein</fullName>
    </submittedName>
</protein>
<dbReference type="InterPro" id="IPR036412">
    <property type="entry name" value="HAD-like_sf"/>
</dbReference>
<sequence length="122" mass="13676">MLPKVSVHYVFPSTEYTQWAAIYQQAAATINWHSEALDHAAKLIEKDMFLLGATAIKEKLQGVPNAIHTLQEAGIKIWVLMGERQETAINIGISCQLIGESMDLVVIYEETAHERRPRSGWG</sequence>